<comment type="caution">
    <text evidence="3">The sequence shown here is derived from an EMBL/GenBank/DDBJ whole genome shotgun (WGS) entry which is preliminary data.</text>
</comment>
<sequence>MRACKLRLWENLSRLPDVFLVGPAPETGAPHILNVSFPGVRGEVLVNALSERAIYVSTGSACSTHKKGQNRIHAAMGISSARAEGALRLSLCPFNTVEEMDEAAAVLLEQVSFLRRFQRR</sequence>
<gene>
    <name evidence="3" type="primary">iscS_40</name>
    <name evidence="3" type="ORF">SDC9_102352</name>
</gene>
<name>A0A645AQL5_9ZZZZ</name>
<dbReference type="PANTHER" id="PTHR11601">
    <property type="entry name" value="CYSTEINE DESULFURYLASE FAMILY MEMBER"/>
    <property type="match status" value="1"/>
</dbReference>
<keyword evidence="3" id="KW-0808">Transferase</keyword>
<evidence type="ECO:0000256" key="1">
    <source>
        <dbReference type="ARBA" id="ARBA00001933"/>
    </source>
</evidence>
<feature type="domain" description="Aminotransferase class V" evidence="2">
    <location>
        <begin position="8"/>
        <end position="101"/>
    </location>
</feature>
<accession>A0A645AQL5</accession>
<evidence type="ECO:0000259" key="2">
    <source>
        <dbReference type="Pfam" id="PF00266"/>
    </source>
</evidence>
<dbReference type="EC" id="2.8.1.7" evidence="3"/>
<dbReference type="EMBL" id="VSSQ01015325">
    <property type="protein sequence ID" value="MPM55555.1"/>
    <property type="molecule type" value="Genomic_DNA"/>
</dbReference>
<proteinExistence type="predicted"/>
<dbReference type="InterPro" id="IPR015424">
    <property type="entry name" value="PyrdxlP-dep_Trfase"/>
</dbReference>
<dbReference type="SUPFAM" id="SSF53383">
    <property type="entry name" value="PLP-dependent transferases"/>
    <property type="match status" value="1"/>
</dbReference>
<evidence type="ECO:0000313" key="3">
    <source>
        <dbReference type="EMBL" id="MPM55555.1"/>
    </source>
</evidence>
<organism evidence="3">
    <name type="scientific">bioreactor metagenome</name>
    <dbReference type="NCBI Taxonomy" id="1076179"/>
    <lineage>
        <taxon>unclassified sequences</taxon>
        <taxon>metagenomes</taxon>
        <taxon>ecological metagenomes</taxon>
    </lineage>
</organism>
<dbReference type="InterPro" id="IPR015422">
    <property type="entry name" value="PyrdxlP-dep_Trfase_small"/>
</dbReference>
<dbReference type="InterPro" id="IPR000192">
    <property type="entry name" value="Aminotrans_V_dom"/>
</dbReference>
<reference evidence="3" key="1">
    <citation type="submission" date="2019-08" db="EMBL/GenBank/DDBJ databases">
        <authorList>
            <person name="Kucharzyk K."/>
            <person name="Murdoch R.W."/>
            <person name="Higgins S."/>
            <person name="Loffler F."/>
        </authorList>
    </citation>
    <scope>NUCLEOTIDE SEQUENCE</scope>
</reference>
<protein>
    <submittedName>
        <fullName evidence="3">Cysteine desulfurase IscS</fullName>
        <ecNumber evidence="3">2.8.1.7</ecNumber>
    </submittedName>
</protein>
<dbReference type="PANTHER" id="PTHR11601:SF50">
    <property type="entry name" value="CYSTEINE DESULFURASE ISCS 2-RELATED"/>
    <property type="match status" value="1"/>
</dbReference>
<dbReference type="Gene3D" id="3.90.1150.10">
    <property type="entry name" value="Aspartate Aminotransferase, domain 1"/>
    <property type="match status" value="1"/>
</dbReference>
<dbReference type="AlphaFoldDB" id="A0A645AQL5"/>
<dbReference type="GO" id="GO:0031071">
    <property type="term" value="F:cysteine desulfurase activity"/>
    <property type="evidence" value="ECO:0007669"/>
    <property type="project" value="UniProtKB-EC"/>
</dbReference>
<dbReference type="Pfam" id="PF00266">
    <property type="entry name" value="Aminotran_5"/>
    <property type="match status" value="1"/>
</dbReference>
<comment type="cofactor">
    <cofactor evidence="1">
        <name>pyridoxal 5'-phosphate</name>
        <dbReference type="ChEBI" id="CHEBI:597326"/>
    </cofactor>
</comment>